<evidence type="ECO:0000313" key="2">
    <source>
        <dbReference type="Proteomes" id="UP001159428"/>
    </source>
</evidence>
<keyword evidence="2" id="KW-1185">Reference proteome</keyword>
<proteinExistence type="predicted"/>
<name>A0AAU9XRN9_9CNID</name>
<organism evidence="1 2">
    <name type="scientific">Pocillopora meandrina</name>
    <dbReference type="NCBI Taxonomy" id="46732"/>
    <lineage>
        <taxon>Eukaryota</taxon>
        <taxon>Metazoa</taxon>
        <taxon>Cnidaria</taxon>
        <taxon>Anthozoa</taxon>
        <taxon>Hexacorallia</taxon>
        <taxon>Scleractinia</taxon>
        <taxon>Astrocoeniina</taxon>
        <taxon>Pocilloporidae</taxon>
        <taxon>Pocillopora</taxon>
    </lineage>
</organism>
<dbReference type="EMBL" id="CALNXJ010000061">
    <property type="protein sequence ID" value="CAH3156551.1"/>
    <property type="molecule type" value="Genomic_DNA"/>
</dbReference>
<protein>
    <submittedName>
        <fullName evidence="1">Uncharacterized protein</fullName>
    </submittedName>
</protein>
<comment type="caution">
    <text evidence="1">The sequence shown here is derived from an EMBL/GenBank/DDBJ whole genome shotgun (WGS) entry which is preliminary data.</text>
</comment>
<accession>A0AAU9XRN9</accession>
<evidence type="ECO:0000313" key="1">
    <source>
        <dbReference type="EMBL" id="CAH3156551.1"/>
    </source>
</evidence>
<dbReference type="AlphaFoldDB" id="A0AAU9XRN9"/>
<dbReference type="Proteomes" id="UP001159428">
    <property type="component" value="Unassembled WGS sequence"/>
</dbReference>
<gene>
    <name evidence="1" type="ORF">PMEA_00029572</name>
</gene>
<feature type="non-terminal residue" evidence="1">
    <location>
        <position position="1"/>
    </location>
</feature>
<sequence>ICTVHQCNLAGIVLRNGLRFTYPWRLRGCELISSKGRRAPGDIVLQDENDRSCSGI</sequence>
<reference evidence="1 2" key="1">
    <citation type="submission" date="2022-05" db="EMBL/GenBank/DDBJ databases">
        <authorList>
            <consortium name="Genoscope - CEA"/>
            <person name="William W."/>
        </authorList>
    </citation>
    <scope>NUCLEOTIDE SEQUENCE [LARGE SCALE GENOMIC DNA]</scope>
</reference>